<protein>
    <submittedName>
        <fullName evidence="3">Uncharacterized protein</fullName>
    </submittedName>
</protein>
<evidence type="ECO:0000256" key="2">
    <source>
        <dbReference type="SAM" id="SignalP"/>
    </source>
</evidence>
<accession>A0AAD7JBJ0</accession>
<evidence type="ECO:0000313" key="4">
    <source>
        <dbReference type="Proteomes" id="UP001215598"/>
    </source>
</evidence>
<keyword evidence="1" id="KW-0812">Transmembrane</keyword>
<keyword evidence="1" id="KW-1133">Transmembrane helix</keyword>
<feature type="chain" id="PRO_5042066280" evidence="2">
    <location>
        <begin position="22"/>
        <end position="175"/>
    </location>
</feature>
<gene>
    <name evidence="3" type="ORF">B0H16DRAFT_595464</name>
</gene>
<keyword evidence="4" id="KW-1185">Reference proteome</keyword>
<dbReference type="EMBL" id="JARKIB010000039">
    <property type="protein sequence ID" value="KAJ7759628.1"/>
    <property type="molecule type" value="Genomic_DNA"/>
</dbReference>
<sequence>MLPAYRALGFLCFVSFLGVRAAGTSVAGVPPEVRAVRQALYNDTGPPSIFGLTIVQFATSIGGLALIVVGILTWLCYRNKTRVPDHEANTLIFNQNHMAMPAAPPPVPTLTRPQRSFSMLKREQTAAIPRYEDRYTVADVLVQTADGLQLLPGVLPPKKKKKPFWRQSNVSGKSQ</sequence>
<reference evidence="3" key="1">
    <citation type="submission" date="2023-03" db="EMBL/GenBank/DDBJ databases">
        <title>Massive genome expansion in bonnet fungi (Mycena s.s.) driven by repeated elements and novel gene families across ecological guilds.</title>
        <authorList>
            <consortium name="Lawrence Berkeley National Laboratory"/>
            <person name="Harder C.B."/>
            <person name="Miyauchi S."/>
            <person name="Viragh M."/>
            <person name="Kuo A."/>
            <person name="Thoen E."/>
            <person name="Andreopoulos B."/>
            <person name="Lu D."/>
            <person name="Skrede I."/>
            <person name="Drula E."/>
            <person name="Henrissat B."/>
            <person name="Morin E."/>
            <person name="Kohler A."/>
            <person name="Barry K."/>
            <person name="LaButti K."/>
            <person name="Morin E."/>
            <person name="Salamov A."/>
            <person name="Lipzen A."/>
            <person name="Mereny Z."/>
            <person name="Hegedus B."/>
            <person name="Baldrian P."/>
            <person name="Stursova M."/>
            <person name="Weitz H."/>
            <person name="Taylor A."/>
            <person name="Grigoriev I.V."/>
            <person name="Nagy L.G."/>
            <person name="Martin F."/>
            <person name="Kauserud H."/>
        </authorList>
    </citation>
    <scope>NUCLEOTIDE SEQUENCE</scope>
    <source>
        <strain evidence="3">CBHHK182m</strain>
    </source>
</reference>
<organism evidence="3 4">
    <name type="scientific">Mycena metata</name>
    <dbReference type="NCBI Taxonomy" id="1033252"/>
    <lineage>
        <taxon>Eukaryota</taxon>
        <taxon>Fungi</taxon>
        <taxon>Dikarya</taxon>
        <taxon>Basidiomycota</taxon>
        <taxon>Agaricomycotina</taxon>
        <taxon>Agaricomycetes</taxon>
        <taxon>Agaricomycetidae</taxon>
        <taxon>Agaricales</taxon>
        <taxon>Marasmiineae</taxon>
        <taxon>Mycenaceae</taxon>
        <taxon>Mycena</taxon>
    </lineage>
</organism>
<keyword evidence="2" id="KW-0732">Signal</keyword>
<dbReference type="Proteomes" id="UP001215598">
    <property type="component" value="Unassembled WGS sequence"/>
</dbReference>
<name>A0AAD7JBJ0_9AGAR</name>
<feature type="transmembrane region" description="Helical" evidence="1">
    <location>
        <begin position="49"/>
        <end position="77"/>
    </location>
</feature>
<dbReference type="AlphaFoldDB" id="A0AAD7JBJ0"/>
<evidence type="ECO:0000313" key="3">
    <source>
        <dbReference type="EMBL" id="KAJ7759628.1"/>
    </source>
</evidence>
<evidence type="ECO:0000256" key="1">
    <source>
        <dbReference type="SAM" id="Phobius"/>
    </source>
</evidence>
<keyword evidence="1" id="KW-0472">Membrane</keyword>
<proteinExistence type="predicted"/>
<feature type="signal peptide" evidence="2">
    <location>
        <begin position="1"/>
        <end position="21"/>
    </location>
</feature>
<comment type="caution">
    <text evidence="3">The sequence shown here is derived from an EMBL/GenBank/DDBJ whole genome shotgun (WGS) entry which is preliminary data.</text>
</comment>